<feature type="domain" description="AB hydrolase-1" evidence="1">
    <location>
        <begin position="22"/>
        <end position="139"/>
    </location>
</feature>
<dbReference type="PANTHER" id="PTHR46331:SF2">
    <property type="entry name" value="VALACYCLOVIR HYDROLASE"/>
    <property type="match status" value="1"/>
</dbReference>
<dbReference type="OrthoDB" id="19657at2759"/>
<dbReference type="Proteomes" id="UP000708208">
    <property type="component" value="Unassembled WGS sequence"/>
</dbReference>
<protein>
    <recommendedName>
        <fullName evidence="1">AB hydrolase-1 domain-containing protein</fullName>
    </recommendedName>
</protein>
<proteinExistence type="predicted"/>
<evidence type="ECO:0000313" key="3">
    <source>
        <dbReference type="Proteomes" id="UP000708208"/>
    </source>
</evidence>
<dbReference type="InterPro" id="IPR000073">
    <property type="entry name" value="AB_hydrolase_1"/>
</dbReference>
<sequence>MPKIEVHGVSLLYTTVGNGNHAILCMPGFLGTAEDTFGEIFKTVDQQRFRLVAWDPPGYGKSRPPNREIKMGYLKRDAELAAGLMNKLGHRRYSVLGVSQGGESGLILASAFPSNVISLATLAVAAKYDENMLRVARFYTMVDHYPEKKLNELLKVYDRDYLKKLTTDLFCYVQSAGYVNLQHVIGPIKCPLLITHGQKDSVCQAYQARELMTIFPLAKLHIFPEGNHDLHNTHADEFTGAVFQFFNSTFDGSE</sequence>
<evidence type="ECO:0000259" key="1">
    <source>
        <dbReference type="Pfam" id="PF00561"/>
    </source>
</evidence>
<dbReference type="PANTHER" id="PTHR46331">
    <property type="entry name" value="VALACYCLOVIR HYDROLASE"/>
    <property type="match status" value="1"/>
</dbReference>
<dbReference type="Pfam" id="PF00561">
    <property type="entry name" value="Abhydrolase_1"/>
    <property type="match status" value="1"/>
</dbReference>
<comment type="caution">
    <text evidence="2">The sequence shown here is derived from an EMBL/GenBank/DDBJ whole genome shotgun (WGS) entry which is preliminary data.</text>
</comment>
<name>A0A8J2KYK7_9HEXA</name>
<dbReference type="AlphaFoldDB" id="A0A8J2KYK7"/>
<accession>A0A8J2KYK7</accession>
<reference evidence="2" key="1">
    <citation type="submission" date="2021-06" db="EMBL/GenBank/DDBJ databases">
        <authorList>
            <person name="Hodson N. C."/>
            <person name="Mongue J. A."/>
            <person name="Jaron S. K."/>
        </authorList>
    </citation>
    <scope>NUCLEOTIDE SEQUENCE</scope>
</reference>
<keyword evidence="3" id="KW-1185">Reference proteome</keyword>
<evidence type="ECO:0000313" key="2">
    <source>
        <dbReference type="EMBL" id="CAG7825752.1"/>
    </source>
</evidence>
<dbReference type="EMBL" id="CAJVCH010537386">
    <property type="protein sequence ID" value="CAG7825752.1"/>
    <property type="molecule type" value="Genomic_DNA"/>
</dbReference>
<gene>
    <name evidence="2" type="ORF">AFUS01_LOCUS35845</name>
</gene>
<dbReference type="GO" id="GO:0017171">
    <property type="term" value="F:serine hydrolase activity"/>
    <property type="evidence" value="ECO:0007669"/>
    <property type="project" value="TreeGrafter"/>
</dbReference>
<organism evidence="2 3">
    <name type="scientific">Allacma fusca</name>
    <dbReference type="NCBI Taxonomy" id="39272"/>
    <lineage>
        <taxon>Eukaryota</taxon>
        <taxon>Metazoa</taxon>
        <taxon>Ecdysozoa</taxon>
        <taxon>Arthropoda</taxon>
        <taxon>Hexapoda</taxon>
        <taxon>Collembola</taxon>
        <taxon>Symphypleona</taxon>
        <taxon>Sminthuridae</taxon>
        <taxon>Allacma</taxon>
    </lineage>
</organism>